<gene>
    <name evidence="2" type="ORF">QS748_12350</name>
</gene>
<evidence type="ECO:0000259" key="1">
    <source>
        <dbReference type="Pfam" id="PF00646"/>
    </source>
</evidence>
<dbReference type="InterPro" id="IPR036047">
    <property type="entry name" value="F-box-like_dom_sf"/>
</dbReference>
<dbReference type="EMBL" id="JASXSV010000024">
    <property type="protein sequence ID" value="MDP0589920.1"/>
    <property type="molecule type" value="Genomic_DNA"/>
</dbReference>
<reference evidence="2 3" key="1">
    <citation type="journal article" date="2023" name="bioRxiv">
        <title>An intranuclear bacterial parasite of deep-sea mussels expresses apoptosis inhibitors acquired from its host.</title>
        <authorList>
            <person name="Gonzalez Porras M.A."/>
            <person name="Assie A."/>
            <person name="Tietjen M."/>
            <person name="Violette M."/>
            <person name="Kleiner M."/>
            <person name="Gruber-Vodicka H."/>
            <person name="Dubilier N."/>
            <person name="Leisch N."/>
        </authorList>
    </citation>
    <scope>NUCLEOTIDE SEQUENCE [LARGE SCALE GENOMIC DNA]</scope>
    <source>
        <strain evidence="2">IAP13</strain>
    </source>
</reference>
<dbReference type="AlphaFoldDB" id="A0AA90STS7"/>
<feature type="domain" description="F-box" evidence="1">
    <location>
        <begin position="45"/>
        <end position="73"/>
    </location>
</feature>
<dbReference type="Proteomes" id="UP001178148">
    <property type="component" value="Unassembled WGS sequence"/>
</dbReference>
<proteinExistence type="predicted"/>
<dbReference type="Pfam" id="PF00646">
    <property type="entry name" value="F-box"/>
    <property type="match status" value="1"/>
</dbReference>
<dbReference type="InterPro" id="IPR001810">
    <property type="entry name" value="F-box_dom"/>
</dbReference>
<evidence type="ECO:0000313" key="2">
    <source>
        <dbReference type="EMBL" id="MDP0589920.1"/>
    </source>
</evidence>
<name>A0AA90STS7_9GAMM</name>
<dbReference type="SUPFAM" id="SSF81383">
    <property type="entry name" value="F-box domain"/>
    <property type="match status" value="1"/>
</dbReference>
<accession>A0AA90STS7</accession>
<protein>
    <submittedName>
        <fullName evidence="2">F-box protein</fullName>
    </submittedName>
</protein>
<keyword evidence="3" id="KW-1185">Reference proteome</keyword>
<organism evidence="2 3">
    <name type="scientific">Candidatus Endonucleibacter bathymodioli</name>
    <dbReference type="NCBI Taxonomy" id="539814"/>
    <lineage>
        <taxon>Bacteria</taxon>
        <taxon>Pseudomonadati</taxon>
        <taxon>Pseudomonadota</taxon>
        <taxon>Gammaproteobacteria</taxon>
        <taxon>Oceanospirillales</taxon>
        <taxon>Endozoicomonadaceae</taxon>
        <taxon>Candidatus Endonucleibacter</taxon>
    </lineage>
</organism>
<comment type="caution">
    <text evidence="2">The sequence shown here is derived from an EMBL/GenBank/DDBJ whole genome shotgun (WGS) entry which is preliminary data.</text>
</comment>
<evidence type="ECO:0000313" key="3">
    <source>
        <dbReference type="Proteomes" id="UP001178148"/>
    </source>
</evidence>
<sequence length="113" mass="12534">MLTMFISGTSIAFGGVFGAGKNGSEPNVKEKKVVFSRLLAIVNNNLFSHLSLLDISNLSKTCRTLYHLIADNEVIAKIWFSRLSTEQQTQFELSAAEISEGELRSWIYQFAGS</sequence>